<dbReference type="SUPFAM" id="SSF64518">
    <property type="entry name" value="Phase 1 flagellin"/>
    <property type="match status" value="1"/>
</dbReference>
<dbReference type="Gene3D" id="1.20.1330.10">
    <property type="entry name" value="f41 fragment of flagellin, N-terminal domain"/>
    <property type="match status" value="1"/>
</dbReference>
<gene>
    <name evidence="6" type="primary">flaC-4</name>
    <name evidence="6" type="ORF">RGR602_CH00728</name>
</gene>
<evidence type="ECO:0000256" key="3">
    <source>
        <dbReference type="RuleBase" id="RU362073"/>
    </source>
</evidence>
<proteinExistence type="inferred from homology"/>
<evidence type="ECO:0000259" key="4">
    <source>
        <dbReference type="Pfam" id="PF00669"/>
    </source>
</evidence>
<evidence type="ECO:0000313" key="6">
    <source>
        <dbReference type="EMBL" id="AJD40091.1"/>
    </source>
</evidence>
<dbReference type="InterPro" id="IPR046358">
    <property type="entry name" value="Flagellin_C"/>
</dbReference>
<name>A0A0B4WYS2_9HYPH</name>
<comment type="similarity">
    <text evidence="1 3">Belongs to the bacterial flagellin family.</text>
</comment>
<dbReference type="HOGENOM" id="CLU_011142_1_0_5"/>
<dbReference type="PANTHER" id="PTHR42792">
    <property type="entry name" value="FLAGELLIN"/>
    <property type="match status" value="1"/>
</dbReference>
<keyword evidence="6" id="KW-0969">Cilium</keyword>
<feature type="domain" description="Flagellin N-terminal" evidence="4">
    <location>
        <begin position="9"/>
        <end position="134"/>
    </location>
</feature>
<dbReference type="RefSeq" id="WP_039843975.1">
    <property type="nucleotide sequence ID" value="NZ_CP006877.1"/>
</dbReference>
<dbReference type="EMBL" id="CP006877">
    <property type="protein sequence ID" value="AJD40091.1"/>
    <property type="molecule type" value="Genomic_DNA"/>
</dbReference>
<dbReference type="Pfam" id="PF00669">
    <property type="entry name" value="Flagellin_N"/>
    <property type="match status" value="1"/>
</dbReference>
<dbReference type="GO" id="GO:0009288">
    <property type="term" value="C:bacterial-type flagellum"/>
    <property type="evidence" value="ECO:0007669"/>
    <property type="project" value="UniProtKB-SubCell"/>
</dbReference>
<dbReference type="AlphaFoldDB" id="A0A0B4WYS2"/>
<accession>A0A0B4WYS2</accession>
<keyword evidence="6" id="KW-0966">Cell projection</keyword>
<evidence type="ECO:0000256" key="2">
    <source>
        <dbReference type="ARBA" id="ARBA00023143"/>
    </source>
</evidence>
<evidence type="ECO:0000313" key="7">
    <source>
        <dbReference type="Proteomes" id="UP000031368"/>
    </source>
</evidence>
<keyword evidence="6" id="KW-0282">Flagellum</keyword>
<dbReference type="GO" id="GO:0005576">
    <property type="term" value="C:extracellular region"/>
    <property type="evidence" value="ECO:0007669"/>
    <property type="project" value="UniProtKB-SubCell"/>
</dbReference>
<sequence>MAYTITDVGALNVLTVLRGVSKEADTVQRQVSSELRVETAADNASSWASATTLRSDENALKTVGDALGLGAAKVDTAYTAITSLIDVVSEIRKTVVSATDPANDRDKLSVTMEQYKSQLESAVNSVNFSGENWLLNRDATAPVQRSVIGGFVRGPNGEYYPQNITYPAANTIMIDTNNASRGLLTKSISADPDAVPARDYYLLDVGSTTSAAGTEISISTTSTSQDLQDMLTVLDNILSSLNATAAGLGTMNSRIEDRQDFVATLSTSLKTSIGALVDTDMDEASVRLSAAQTARDMATEALSVMNTSASKVLILLE</sequence>
<keyword evidence="2 3" id="KW-0975">Bacterial flagellum</keyword>
<dbReference type="KEGG" id="rga:RGR602_CH00728"/>
<reference evidence="6 7" key="1">
    <citation type="submission" date="2013-11" db="EMBL/GenBank/DDBJ databases">
        <title>Complete genome sequence of Rhizobium gallicum bv. gallicum R602.</title>
        <authorList>
            <person name="Bustos P."/>
            <person name="Santamaria R.I."/>
            <person name="Lozano L."/>
            <person name="Acosta J.L."/>
            <person name="Ormeno-Orrillo E."/>
            <person name="Rogel M.A."/>
            <person name="Romero D."/>
            <person name="Cevallos M.A."/>
            <person name="Martinez-Romero E."/>
            <person name="Gonzalez V."/>
        </authorList>
    </citation>
    <scope>NUCLEOTIDE SEQUENCE [LARGE SCALE GENOMIC DNA]</scope>
    <source>
        <strain evidence="6 7">R602</strain>
    </source>
</reference>
<feature type="domain" description="Flagellin C-terminal" evidence="5">
    <location>
        <begin position="232"/>
        <end position="316"/>
    </location>
</feature>
<dbReference type="GO" id="GO:0005198">
    <property type="term" value="F:structural molecule activity"/>
    <property type="evidence" value="ECO:0007669"/>
    <property type="project" value="UniProtKB-UniRule"/>
</dbReference>
<dbReference type="Proteomes" id="UP000031368">
    <property type="component" value="Chromosome"/>
</dbReference>
<dbReference type="Pfam" id="PF00700">
    <property type="entry name" value="Flagellin_C"/>
    <property type="match status" value="1"/>
</dbReference>
<evidence type="ECO:0000256" key="1">
    <source>
        <dbReference type="ARBA" id="ARBA00005709"/>
    </source>
</evidence>
<dbReference type="PANTHER" id="PTHR42792:SF2">
    <property type="entry name" value="FLAGELLIN"/>
    <property type="match status" value="1"/>
</dbReference>
<comment type="subcellular location">
    <subcellularLocation>
        <location evidence="3">Secreted</location>
    </subcellularLocation>
    <subcellularLocation>
        <location evidence="3">Bacterial flagellum</location>
    </subcellularLocation>
</comment>
<protein>
    <recommendedName>
        <fullName evidence="3">Flagellin</fullName>
    </recommendedName>
</protein>
<dbReference type="InterPro" id="IPR001492">
    <property type="entry name" value="Flagellin"/>
</dbReference>
<organism evidence="6 7">
    <name type="scientific">Rhizobium gallicum bv. gallicum R602sp</name>
    <dbReference type="NCBI Taxonomy" id="1041138"/>
    <lineage>
        <taxon>Bacteria</taxon>
        <taxon>Pseudomonadati</taxon>
        <taxon>Pseudomonadota</taxon>
        <taxon>Alphaproteobacteria</taxon>
        <taxon>Hyphomicrobiales</taxon>
        <taxon>Rhizobiaceae</taxon>
        <taxon>Rhizobium/Agrobacterium group</taxon>
        <taxon>Rhizobium</taxon>
    </lineage>
</organism>
<keyword evidence="3" id="KW-0964">Secreted</keyword>
<comment type="function">
    <text evidence="3">Flagellin is the subunit protein which polymerizes to form the filaments of bacterial flagella.</text>
</comment>
<dbReference type="InterPro" id="IPR001029">
    <property type="entry name" value="Flagellin_N"/>
</dbReference>
<keyword evidence="7" id="KW-1185">Reference proteome</keyword>
<evidence type="ECO:0000259" key="5">
    <source>
        <dbReference type="Pfam" id="PF00700"/>
    </source>
</evidence>